<dbReference type="AlphaFoldDB" id="A0A392VKV8"/>
<protein>
    <submittedName>
        <fullName evidence="2">Uncharacterized protein</fullName>
    </submittedName>
</protein>
<feature type="non-terminal residue" evidence="2">
    <location>
        <position position="1"/>
    </location>
</feature>
<evidence type="ECO:0000313" key="3">
    <source>
        <dbReference type="Proteomes" id="UP000265520"/>
    </source>
</evidence>
<keyword evidence="3" id="KW-1185">Reference proteome</keyword>
<dbReference type="EMBL" id="LXQA011207135">
    <property type="protein sequence ID" value="MCI88976.1"/>
    <property type="molecule type" value="Genomic_DNA"/>
</dbReference>
<evidence type="ECO:0000256" key="1">
    <source>
        <dbReference type="SAM" id="MobiDB-lite"/>
    </source>
</evidence>
<evidence type="ECO:0000313" key="2">
    <source>
        <dbReference type="EMBL" id="MCI88976.1"/>
    </source>
</evidence>
<comment type="caution">
    <text evidence="2">The sequence shown here is derived from an EMBL/GenBank/DDBJ whole genome shotgun (WGS) entry which is preliminary data.</text>
</comment>
<reference evidence="2 3" key="1">
    <citation type="journal article" date="2018" name="Front. Plant Sci.">
        <title>Red Clover (Trifolium pratense) and Zigzag Clover (T. medium) - A Picture of Genomic Similarities and Differences.</title>
        <authorList>
            <person name="Dluhosova J."/>
            <person name="Istvanek J."/>
            <person name="Nedelnik J."/>
            <person name="Repkova J."/>
        </authorList>
    </citation>
    <scope>NUCLEOTIDE SEQUENCE [LARGE SCALE GENOMIC DNA]</scope>
    <source>
        <strain evidence="3">cv. 10/8</strain>
        <tissue evidence="2">Leaf</tissue>
    </source>
</reference>
<organism evidence="2 3">
    <name type="scientific">Trifolium medium</name>
    <dbReference type="NCBI Taxonomy" id="97028"/>
    <lineage>
        <taxon>Eukaryota</taxon>
        <taxon>Viridiplantae</taxon>
        <taxon>Streptophyta</taxon>
        <taxon>Embryophyta</taxon>
        <taxon>Tracheophyta</taxon>
        <taxon>Spermatophyta</taxon>
        <taxon>Magnoliopsida</taxon>
        <taxon>eudicotyledons</taxon>
        <taxon>Gunneridae</taxon>
        <taxon>Pentapetalae</taxon>
        <taxon>rosids</taxon>
        <taxon>fabids</taxon>
        <taxon>Fabales</taxon>
        <taxon>Fabaceae</taxon>
        <taxon>Papilionoideae</taxon>
        <taxon>50 kb inversion clade</taxon>
        <taxon>NPAAA clade</taxon>
        <taxon>Hologalegina</taxon>
        <taxon>IRL clade</taxon>
        <taxon>Trifolieae</taxon>
        <taxon>Trifolium</taxon>
    </lineage>
</organism>
<sequence length="52" mass="5835">PDPLVTSTKKEWKPKDDEPKGDVIIKEDKTKENDVGLIAHTSLEPHQGKIDI</sequence>
<accession>A0A392VKV8</accession>
<feature type="compositionally biased region" description="Basic and acidic residues" evidence="1">
    <location>
        <begin position="8"/>
        <end position="21"/>
    </location>
</feature>
<name>A0A392VKV8_9FABA</name>
<feature type="region of interest" description="Disordered" evidence="1">
    <location>
        <begin position="1"/>
        <end position="21"/>
    </location>
</feature>
<dbReference type="Proteomes" id="UP000265520">
    <property type="component" value="Unassembled WGS sequence"/>
</dbReference>
<proteinExistence type="predicted"/>